<feature type="transmembrane region" description="Helical" evidence="9">
    <location>
        <begin position="27"/>
        <end position="49"/>
    </location>
</feature>
<evidence type="ECO:0000256" key="5">
    <source>
        <dbReference type="ARBA" id="ARBA00023002"/>
    </source>
</evidence>
<dbReference type="GO" id="GO:0016705">
    <property type="term" value="F:oxidoreductase activity, acting on paired donors, with incorporation or reduction of molecular oxygen"/>
    <property type="evidence" value="ECO:0007669"/>
    <property type="project" value="InterPro"/>
</dbReference>
<evidence type="ECO:0000256" key="4">
    <source>
        <dbReference type="ARBA" id="ARBA00022723"/>
    </source>
</evidence>
<evidence type="ECO:0000256" key="9">
    <source>
        <dbReference type="SAM" id="Phobius"/>
    </source>
</evidence>
<dbReference type="Gene3D" id="1.10.630.10">
    <property type="entry name" value="Cytochrome P450"/>
    <property type="match status" value="1"/>
</dbReference>
<dbReference type="EMBL" id="RYZI01000154">
    <property type="protein sequence ID" value="RWA09439.1"/>
    <property type="molecule type" value="Genomic_DNA"/>
</dbReference>
<dbReference type="InterPro" id="IPR001128">
    <property type="entry name" value="Cyt_P450"/>
</dbReference>
<feature type="binding site" description="axial binding residue" evidence="8">
    <location>
        <position position="472"/>
    </location>
    <ligand>
        <name>heme</name>
        <dbReference type="ChEBI" id="CHEBI:30413"/>
    </ligand>
    <ligandPart>
        <name>Fe</name>
        <dbReference type="ChEBI" id="CHEBI:18248"/>
    </ligandPart>
</feature>
<keyword evidence="6 8" id="KW-0408">Iron</keyword>
<dbReference type="InterPro" id="IPR002403">
    <property type="entry name" value="Cyt_P450_E_grp-IV"/>
</dbReference>
<evidence type="ECO:0000256" key="8">
    <source>
        <dbReference type="PIRSR" id="PIRSR602403-1"/>
    </source>
</evidence>
<dbReference type="Pfam" id="PF00067">
    <property type="entry name" value="p450"/>
    <property type="match status" value="1"/>
</dbReference>
<proteinExistence type="inferred from homology"/>
<keyword evidence="7" id="KW-0503">Monooxygenase</keyword>
<keyword evidence="4 8" id="KW-0479">Metal-binding</keyword>
<dbReference type="InterPro" id="IPR050121">
    <property type="entry name" value="Cytochrome_P450_monoxygenase"/>
</dbReference>
<evidence type="ECO:0000256" key="6">
    <source>
        <dbReference type="ARBA" id="ARBA00023004"/>
    </source>
</evidence>
<evidence type="ECO:0008006" key="12">
    <source>
        <dbReference type="Google" id="ProtNLM"/>
    </source>
</evidence>
<dbReference type="GO" id="GO:0020037">
    <property type="term" value="F:heme binding"/>
    <property type="evidence" value="ECO:0007669"/>
    <property type="project" value="InterPro"/>
</dbReference>
<comment type="caution">
    <text evidence="10">The sequence shown here is derived from an EMBL/GenBank/DDBJ whole genome shotgun (WGS) entry which is preliminary data.</text>
</comment>
<sequence length="538" mass="61922">MASPLPSKSLYATFFGESSQKDAYKDVIIILSGFFAIYTLGLVVYRLLFSPLARFPGPKLAAATSWYETYYDVVKKGRFLFEVERMHEKYGPIVRINPHELSIRDPEYYDKLYVSGSVRPTENYVAFANGLDLEGSHLLTTGHDLHRRRRKPLEPFFSRLGVTRLEPMVAEVCEKLVVKRFENFKGTGKIVRLDHAFLAFAGDVVGRICMDNPRNLVDDPEFAPDYFNLFHTVIKSLPLFMAFPWLIRLVQLIPEHLLMKLDPRSQEFNKFRLMSERHIDEAKQEKAASGSKDTSMMGGPVTIFRHLVNSDLPPSELTRERLSKESQVLLGAGTVSTARTLDFISYYIMANPEIRRRLTQELKHDMEGYPERKPTWAQLEKLPYLQALIKEGLRLSYGVMHRLPRVSPHQPLQFKEWVIPAGVPVSMSAYLQHTNPEIYPRPLEFIPERWLENVTPEMTKNYVPFAKGSRNCLGIKQVSPFHRCLVYCELNFVIAALFRPGGPRFELYETDESDIVQVHDLIIPLPRLDTKGVRAVFH</sequence>
<keyword evidence="3 8" id="KW-0349">Heme</keyword>
<name>A0A439D4V5_9PEZI</name>
<dbReference type="PANTHER" id="PTHR24305:SF157">
    <property type="entry name" value="N-ACETYLTRYPTOPHAN 6-HYDROXYLASE IVOC-RELATED"/>
    <property type="match status" value="1"/>
</dbReference>
<protein>
    <recommendedName>
        <fullName evidence="12">Cytochrome P450</fullName>
    </recommendedName>
</protein>
<dbReference type="STRING" id="363999.A0A439D4V5"/>
<evidence type="ECO:0000313" key="10">
    <source>
        <dbReference type="EMBL" id="RWA09439.1"/>
    </source>
</evidence>
<evidence type="ECO:0000256" key="1">
    <source>
        <dbReference type="ARBA" id="ARBA00001971"/>
    </source>
</evidence>
<evidence type="ECO:0000256" key="2">
    <source>
        <dbReference type="ARBA" id="ARBA00010617"/>
    </source>
</evidence>
<dbReference type="PRINTS" id="PR00465">
    <property type="entry name" value="EP450IV"/>
</dbReference>
<dbReference type="AlphaFoldDB" id="A0A439D4V5"/>
<keyword evidence="9" id="KW-0472">Membrane</keyword>
<keyword evidence="9" id="KW-0812">Transmembrane</keyword>
<comment type="cofactor">
    <cofactor evidence="1 8">
        <name>heme</name>
        <dbReference type="ChEBI" id="CHEBI:30413"/>
    </cofactor>
</comment>
<keyword evidence="9" id="KW-1133">Transmembrane helix</keyword>
<accession>A0A439D4V5</accession>
<evidence type="ECO:0000256" key="7">
    <source>
        <dbReference type="ARBA" id="ARBA00023033"/>
    </source>
</evidence>
<keyword evidence="11" id="KW-1185">Reference proteome</keyword>
<dbReference type="GO" id="GO:0004497">
    <property type="term" value="F:monooxygenase activity"/>
    <property type="evidence" value="ECO:0007669"/>
    <property type="project" value="UniProtKB-KW"/>
</dbReference>
<dbReference type="CDD" id="cd11062">
    <property type="entry name" value="CYP58-like"/>
    <property type="match status" value="1"/>
</dbReference>
<dbReference type="InterPro" id="IPR036396">
    <property type="entry name" value="Cyt_P450_sf"/>
</dbReference>
<gene>
    <name evidence="10" type="ORF">EKO27_g5656</name>
</gene>
<dbReference type="SUPFAM" id="SSF48264">
    <property type="entry name" value="Cytochrome P450"/>
    <property type="match status" value="1"/>
</dbReference>
<evidence type="ECO:0000256" key="3">
    <source>
        <dbReference type="ARBA" id="ARBA00022617"/>
    </source>
</evidence>
<organism evidence="10 11">
    <name type="scientific">Xylaria grammica</name>
    <dbReference type="NCBI Taxonomy" id="363999"/>
    <lineage>
        <taxon>Eukaryota</taxon>
        <taxon>Fungi</taxon>
        <taxon>Dikarya</taxon>
        <taxon>Ascomycota</taxon>
        <taxon>Pezizomycotina</taxon>
        <taxon>Sordariomycetes</taxon>
        <taxon>Xylariomycetidae</taxon>
        <taxon>Xylariales</taxon>
        <taxon>Xylariaceae</taxon>
        <taxon>Xylaria</taxon>
    </lineage>
</organism>
<dbReference type="GO" id="GO:0005506">
    <property type="term" value="F:iron ion binding"/>
    <property type="evidence" value="ECO:0007669"/>
    <property type="project" value="InterPro"/>
</dbReference>
<keyword evidence="5" id="KW-0560">Oxidoreductase</keyword>
<reference evidence="10 11" key="1">
    <citation type="submission" date="2018-12" db="EMBL/GenBank/DDBJ databases">
        <title>Draft genome sequence of Xylaria grammica IHI A82.</title>
        <authorList>
            <person name="Buettner E."/>
            <person name="Kellner H."/>
        </authorList>
    </citation>
    <scope>NUCLEOTIDE SEQUENCE [LARGE SCALE GENOMIC DNA]</scope>
    <source>
        <strain evidence="10 11">IHI A82</strain>
    </source>
</reference>
<comment type="similarity">
    <text evidence="2">Belongs to the cytochrome P450 family.</text>
</comment>
<dbReference type="PANTHER" id="PTHR24305">
    <property type="entry name" value="CYTOCHROME P450"/>
    <property type="match status" value="1"/>
</dbReference>
<evidence type="ECO:0000313" key="11">
    <source>
        <dbReference type="Proteomes" id="UP000286045"/>
    </source>
</evidence>
<dbReference type="Proteomes" id="UP000286045">
    <property type="component" value="Unassembled WGS sequence"/>
</dbReference>